<gene>
    <name evidence="4" type="ORF">ERS852407_05648</name>
</gene>
<dbReference type="RefSeq" id="WP_055660250.1">
    <property type="nucleotide sequence ID" value="NZ_CABIXC010000025.1"/>
</dbReference>
<dbReference type="AlphaFoldDB" id="A0A174MC30"/>
<dbReference type="InterPro" id="IPR051158">
    <property type="entry name" value="Metallophosphoesterase_sf"/>
</dbReference>
<dbReference type="EMBL" id="CYZE01000025">
    <property type="protein sequence ID" value="CUP33892.1"/>
    <property type="molecule type" value="Genomic_DNA"/>
</dbReference>
<accession>A0A174MC30</accession>
<dbReference type="GO" id="GO:0016020">
    <property type="term" value="C:membrane"/>
    <property type="evidence" value="ECO:0007669"/>
    <property type="project" value="GOC"/>
</dbReference>
<dbReference type="GO" id="GO:0009245">
    <property type="term" value="P:lipid A biosynthetic process"/>
    <property type="evidence" value="ECO:0007669"/>
    <property type="project" value="TreeGrafter"/>
</dbReference>
<reference evidence="4 5" key="1">
    <citation type="submission" date="2015-09" db="EMBL/GenBank/DDBJ databases">
        <authorList>
            <consortium name="Pathogen Informatics"/>
        </authorList>
    </citation>
    <scope>NUCLEOTIDE SEQUENCE [LARGE SCALE GENOMIC DNA]</scope>
    <source>
        <strain evidence="4 5">2789STDY5608850</strain>
    </source>
</reference>
<evidence type="ECO:0000256" key="1">
    <source>
        <dbReference type="ARBA" id="ARBA00022723"/>
    </source>
</evidence>
<dbReference type="SUPFAM" id="SSF56300">
    <property type="entry name" value="Metallo-dependent phosphatases"/>
    <property type="match status" value="1"/>
</dbReference>
<dbReference type="PANTHER" id="PTHR31302">
    <property type="entry name" value="TRANSMEMBRANE PROTEIN WITH METALLOPHOSPHOESTERASE DOMAIN-RELATED"/>
    <property type="match status" value="1"/>
</dbReference>
<dbReference type="PANTHER" id="PTHR31302:SF31">
    <property type="entry name" value="PHOSPHODIESTERASE YAEI"/>
    <property type="match status" value="1"/>
</dbReference>
<dbReference type="InterPro" id="IPR004843">
    <property type="entry name" value="Calcineurin-like_PHP"/>
</dbReference>
<dbReference type="InterPro" id="IPR029052">
    <property type="entry name" value="Metallo-depent_PP-like"/>
</dbReference>
<protein>
    <submittedName>
        <fullName evidence="4">Metallophosphoesterase</fullName>
    </submittedName>
</protein>
<keyword evidence="1" id="KW-0479">Metal-binding</keyword>
<evidence type="ECO:0000256" key="2">
    <source>
        <dbReference type="ARBA" id="ARBA00022801"/>
    </source>
</evidence>
<evidence type="ECO:0000313" key="4">
    <source>
        <dbReference type="EMBL" id="CUP33892.1"/>
    </source>
</evidence>
<dbReference type="GO" id="GO:0046872">
    <property type="term" value="F:metal ion binding"/>
    <property type="evidence" value="ECO:0007669"/>
    <property type="project" value="UniProtKB-KW"/>
</dbReference>
<organism evidence="4 5">
    <name type="scientific">Hungatella hathewayi</name>
    <dbReference type="NCBI Taxonomy" id="154046"/>
    <lineage>
        <taxon>Bacteria</taxon>
        <taxon>Bacillati</taxon>
        <taxon>Bacillota</taxon>
        <taxon>Clostridia</taxon>
        <taxon>Lachnospirales</taxon>
        <taxon>Lachnospiraceae</taxon>
        <taxon>Hungatella</taxon>
    </lineage>
</organism>
<sequence>MWLAAGVLSAAAGAGLLLRSQYEREQLSVERTEILTEKITRDCRLVFLSDLHDHEFGDHNKRLLHAVDEVKTDVILIGGDMMVSRESADLRVSLELIGELTKRCPVYYGNGNHETRMNRERKNFGMQYDIYVRKLKKMGVRYLSNRTMEFRDDIAVTGIDLAERYYKKFHPDHLRPEEIGRLAGPAERERFQILLCHSPLFFDSCRKWGADLTLSGHFHGGTIRLPYLGGVMTPQFQFFLPWCAGTFEESGKYMIVSRGLGTHSINIRLNNKPQLVVVDLIRCSRTL</sequence>
<dbReference type="Pfam" id="PF00149">
    <property type="entry name" value="Metallophos"/>
    <property type="match status" value="1"/>
</dbReference>
<dbReference type="Gene3D" id="3.60.21.10">
    <property type="match status" value="1"/>
</dbReference>
<name>A0A174MC30_9FIRM</name>
<evidence type="ECO:0000259" key="3">
    <source>
        <dbReference type="Pfam" id="PF00149"/>
    </source>
</evidence>
<keyword evidence="2" id="KW-0378">Hydrolase</keyword>
<dbReference type="Proteomes" id="UP000095651">
    <property type="component" value="Unassembled WGS sequence"/>
</dbReference>
<evidence type="ECO:0000313" key="5">
    <source>
        <dbReference type="Proteomes" id="UP000095651"/>
    </source>
</evidence>
<dbReference type="GO" id="GO:0008758">
    <property type="term" value="F:UDP-2,3-diacylglucosamine hydrolase activity"/>
    <property type="evidence" value="ECO:0007669"/>
    <property type="project" value="TreeGrafter"/>
</dbReference>
<proteinExistence type="predicted"/>
<feature type="domain" description="Calcineurin-like phosphoesterase" evidence="3">
    <location>
        <begin position="44"/>
        <end position="220"/>
    </location>
</feature>